<feature type="transmembrane region" description="Helical" evidence="1">
    <location>
        <begin position="145"/>
        <end position="166"/>
    </location>
</feature>
<evidence type="ECO:0008006" key="4">
    <source>
        <dbReference type="Google" id="ProtNLM"/>
    </source>
</evidence>
<dbReference type="EMBL" id="AHAM01000214">
    <property type="protein sequence ID" value="EHK54367.1"/>
    <property type="molecule type" value="Genomic_DNA"/>
</dbReference>
<sequence length="180" mass="19235">MQQISDDFLLTMAEVSAGLIGLFIVGMLFYIETGFRRLGPVDKVVRPYFRSSTRIILVLFAIPVGLSFSLVALEPVWSGILFIVLSFILVAANVDTALRMAAVARATRSTMMLVNEVVGTAGVVALVIVPWVIGGFSPTREAFTWAILLAFATGFLSICALVLSAFDVIRSDTAGGGLEG</sequence>
<keyword evidence="1" id="KW-0472">Membrane</keyword>
<dbReference type="RefSeq" id="WP_008838658.1">
    <property type="nucleotide sequence ID" value="NZ_AHAM01000214.1"/>
</dbReference>
<name>H0HY01_9HYPH</name>
<feature type="transmembrane region" description="Helical" evidence="1">
    <location>
        <begin position="79"/>
        <end position="101"/>
    </location>
</feature>
<proteinExistence type="predicted"/>
<dbReference type="Proteomes" id="UP000003250">
    <property type="component" value="Unassembled WGS sequence"/>
</dbReference>
<dbReference type="OrthoDB" id="5105617at2"/>
<protein>
    <recommendedName>
        <fullName evidence="4">Transmembrane protein</fullName>
    </recommendedName>
</protein>
<dbReference type="PATRIC" id="fig|1107882.3.peg.4927"/>
<evidence type="ECO:0000313" key="2">
    <source>
        <dbReference type="EMBL" id="EHK54367.1"/>
    </source>
</evidence>
<keyword evidence="1" id="KW-0812">Transmembrane</keyword>
<evidence type="ECO:0000313" key="3">
    <source>
        <dbReference type="Proteomes" id="UP000003250"/>
    </source>
</evidence>
<dbReference type="AlphaFoldDB" id="H0HY01"/>
<keyword evidence="1" id="KW-1133">Transmembrane helix</keyword>
<keyword evidence="3" id="KW-1185">Reference proteome</keyword>
<organism evidence="2 3">
    <name type="scientific">Mesorhizobium alhagi CCNWXJ12-2</name>
    <dbReference type="NCBI Taxonomy" id="1107882"/>
    <lineage>
        <taxon>Bacteria</taxon>
        <taxon>Pseudomonadati</taxon>
        <taxon>Pseudomonadota</taxon>
        <taxon>Alphaproteobacteria</taxon>
        <taxon>Hyphomicrobiales</taxon>
        <taxon>Phyllobacteriaceae</taxon>
        <taxon>Allomesorhizobium</taxon>
    </lineage>
</organism>
<reference evidence="2 3" key="1">
    <citation type="journal article" date="2012" name="J. Bacteriol.">
        <title>Draft Genome Sequence of Mesorhizobium alhagi CCNWXJ12-2T, a Novel Salt-Resistant Species Isolated from the Desert of Northwestern China.</title>
        <authorList>
            <person name="Zhou M."/>
            <person name="Chen W."/>
            <person name="Chen H."/>
            <person name="Wei G."/>
        </authorList>
    </citation>
    <scope>NUCLEOTIDE SEQUENCE [LARGE SCALE GENOMIC DNA]</scope>
    <source>
        <strain evidence="2 3">CCNWXJ12-2</strain>
    </source>
</reference>
<accession>H0HY01</accession>
<evidence type="ECO:0000256" key="1">
    <source>
        <dbReference type="SAM" id="Phobius"/>
    </source>
</evidence>
<feature type="transmembrane region" description="Helical" evidence="1">
    <location>
        <begin position="52"/>
        <end position="73"/>
    </location>
</feature>
<feature type="transmembrane region" description="Helical" evidence="1">
    <location>
        <begin position="12"/>
        <end position="31"/>
    </location>
</feature>
<gene>
    <name evidence="2" type="ORF">MAXJ12_25398</name>
</gene>
<feature type="transmembrane region" description="Helical" evidence="1">
    <location>
        <begin position="113"/>
        <end position="133"/>
    </location>
</feature>